<dbReference type="KEGG" id="azz:DEW08_18060"/>
<keyword evidence="5" id="KW-1185">Reference proteome</keyword>
<dbReference type="Gene3D" id="1.10.1740.10">
    <property type="match status" value="1"/>
</dbReference>
<feature type="domain" description="RNA polymerase sigma-70 region 2" evidence="2">
    <location>
        <begin position="3"/>
        <end position="68"/>
    </location>
</feature>
<comment type="subunit">
    <text evidence="1">Interacts transiently with the RNA polymerase catalytic core formed by RpoA, RpoB, RpoC and RpoZ (2 alpha, 1 beta, 1 beta' and 1 omega subunit) to form the RNA polymerase holoenzyme that can initiate transcription.</text>
</comment>
<gene>
    <name evidence="4" type="ORF">DEW08_18060</name>
</gene>
<protein>
    <submittedName>
        <fullName evidence="4">RNA polymerase subunit sigma-70</fullName>
    </submittedName>
</protein>
<evidence type="ECO:0000259" key="2">
    <source>
        <dbReference type="Pfam" id="PF04542"/>
    </source>
</evidence>
<evidence type="ECO:0000259" key="3">
    <source>
        <dbReference type="Pfam" id="PF08281"/>
    </source>
</evidence>
<dbReference type="GO" id="GO:0016987">
    <property type="term" value="F:sigma factor activity"/>
    <property type="evidence" value="ECO:0007669"/>
    <property type="project" value="InterPro"/>
</dbReference>
<dbReference type="SUPFAM" id="SSF88946">
    <property type="entry name" value="Sigma2 domain of RNA polymerase sigma factors"/>
    <property type="match status" value="1"/>
</dbReference>
<organism evidence="4 5">
    <name type="scientific">Azospirillum thermophilum</name>
    <dbReference type="NCBI Taxonomy" id="2202148"/>
    <lineage>
        <taxon>Bacteria</taxon>
        <taxon>Pseudomonadati</taxon>
        <taxon>Pseudomonadota</taxon>
        <taxon>Alphaproteobacteria</taxon>
        <taxon>Rhodospirillales</taxon>
        <taxon>Azospirillaceae</taxon>
        <taxon>Azospirillum</taxon>
    </lineage>
</organism>
<dbReference type="Gene3D" id="3.10.450.50">
    <property type="match status" value="1"/>
</dbReference>
<dbReference type="SUPFAM" id="SSF54427">
    <property type="entry name" value="NTF2-like"/>
    <property type="match status" value="1"/>
</dbReference>
<dbReference type="OrthoDB" id="9794372at2"/>
<dbReference type="InterPro" id="IPR052704">
    <property type="entry name" value="ECF_Sigma-70_Domain"/>
</dbReference>
<dbReference type="InterPro" id="IPR036388">
    <property type="entry name" value="WH-like_DNA-bd_sf"/>
</dbReference>
<evidence type="ECO:0000256" key="1">
    <source>
        <dbReference type="ARBA" id="ARBA00011344"/>
    </source>
</evidence>
<dbReference type="PANTHER" id="PTHR30173:SF36">
    <property type="entry name" value="ECF RNA POLYMERASE SIGMA FACTOR SIGJ"/>
    <property type="match status" value="1"/>
</dbReference>
<dbReference type="PANTHER" id="PTHR30173">
    <property type="entry name" value="SIGMA 19 FACTOR"/>
    <property type="match status" value="1"/>
</dbReference>
<dbReference type="EMBL" id="CP029353">
    <property type="protein sequence ID" value="AWK88081.1"/>
    <property type="molecule type" value="Genomic_DNA"/>
</dbReference>
<dbReference type="Pfam" id="PF08281">
    <property type="entry name" value="Sigma70_r4_2"/>
    <property type="match status" value="1"/>
</dbReference>
<dbReference type="Proteomes" id="UP000245629">
    <property type="component" value="Chromosome 2"/>
</dbReference>
<dbReference type="GO" id="GO:0003677">
    <property type="term" value="F:DNA binding"/>
    <property type="evidence" value="ECO:0007669"/>
    <property type="project" value="InterPro"/>
</dbReference>
<dbReference type="InterPro" id="IPR007627">
    <property type="entry name" value="RNA_pol_sigma70_r2"/>
</dbReference>
<dbReference type="GO" id="GO:0006352">
    <property type="term" value="P:DNA-templated transcription initiation"/>
    <property type="evidence" value="ECO:0007669"/>
    <property type="project" value="InterPro"/>
</dbReference>
<dbReference type="NCBIfam" id="NF007214">
    <property type="entry name" value="PRK09636.1"/>
    <property type="match status" value="1"/>
</dbReference>
<dbReference type="InterPro" id="IPR032710">
    <property type="entry name" value="NTF2-like_dom_sf"/>
</dbReference>
<dbReference type="SUPFAM" id="SSF88659">
    <property type="entry name" value="Sigma3 and sigma4 domains of RNA polymerase sigma factors"/>
    <property type="match status" value="1"/>
</dbReference>
<sequence length="302" mass="33351">MDLFRSERARLRALAYRMTGSVSDAEDIVQDAWLRLTRIDPQAIEAPRAFLTTLVTRLALDRLRSARHTRERYVGLWLPEPEVSHWDQASWADGPPDSLAERDAVPFAMLLLLETLTPEQRAVFVLREAMDLDHGEIAAILGKTPEACRQILRRARARIAEQGPATTVRHPPARSGIAAAGRKLAEAFAEASARRDYAGIVALLGEQAEWLSDGGGVVRTARNRLVGPDRIARFLIGIQRKYDTTLEMVPVLVNGGPGLMTSLNGTFRSIIGLEVADGRILRLFQVLNPEKLRHLETAAASG</sequence>
<evidence type="ECO:0000313" key="4">
    <source>
        <dbReference type="EMBL" id="AWK88081.1"/>
    </source>
</evidence>
<dbReference type="Pfam" id="PF04542">
    <property type="entry name" value="Sigma70_r2"/>
    <property type="match status" value="1"/>
</dbReference>
<dbReference type="Gene3D" id="1.10.10.10">
    <property type="entry name" value="Winged helix-like DNA-binding domain superfamily/Winged helix DNA-binding domain"/>
    <property type="match status" value="1"/>
</dbReference>
<dbReference type="InterPro" id="IPR013249">
    <property type="entry name" value="RNA_pol_sigma70_r4_t2"/>
</dbReference>
<dbReference type="InterPro" id="IPR014284">
    <property type="entry name" value="RNA_pol_sigma-70_dom"/>
</dbReference>
<accession>A0A2S2CUA0</accession>
<proteinExistence type="predicted"/>
<dbReference type="AlphaFoldDB" id="A0A2S2CUA0"/>
<dbReference type="NCBIfam" id="TIGR02937">
    <property type="entry name" value="sigma70-ECF"/>
    <property type="match status" value="1"/>
</dbReference>
<name>A0A2S2CUA0_9PROT</name>
<feature type="domain" description="RNA polymerase sigma factor 70 region 4 type 2" evidence="3">
    <location>
        <begin position="109"/>
        <end position="159"/>
    </location>
</feature>
<evidence type="ECO:0000313" key="5">
    <source>
        <dbReference type="Proteomes" id="UP000245629"/>
    </source>
</evidence>
<dbReference type="InterPro" id="IPR013325">
    <property type="entry name" value="RNA_pol_sigma_r2"/>
</dbReference>
<reference evidence="5" key="1">
    <citation type="submission" date="2018-05" db="EMBL/GenBank/DDBJ databases">
        <title>Azospirillum thermophila sp. nov., a novel isolated from hot spring.</title>
        <authorList>
            <person name="Zhao Z."/>
        </authorList>
    </citation>
    <scope>NUCLEOTIDE SEQUENCE [LARGE SCALE GENOMIC DNA]</scope>
    <source>
        <strain evidence="5">CFH 70021</strain>
    </source>
</reference>
<dbReference type="InterPro" id="IPR013324">
    <property type="entry name" value="RNA_pol_sigma_r3/r4-like"/>
</dbReference>